<dbReference type="SMART" id="SM00850">
    <property type="entry name" value="LytTR"/>
    <property type="match status" value="1"/>
</dbReference>
<feature type="transmembrane region" description="Helical" evidence="1">
    <location>
        <begin position="51"/>
        <end position="78"/>
    </location>
</feature>
<feature type="transmembrane region" description="Helical" evidence="1">
    <location>
        <begin position="132"/>
        <end position="152"/>
    </location>
</feature>
<gene>
    <name evidence="3" type="ORF">DUT91_24685</name>
</gene>
<keyword evidence="1" id="KW-0472">Membrane</keyword>
<dbReference type="PROSITE" id="PS50930">
    <property type="entry name" value="HTH_LYTTR"/>
    <property type="match status" value="1"/>
</dbReference>
<sequence>MSLLEMEMNKHFIARISFPFINVPSAFCRLCKLISSEKYTFWTGVAIAHKLALIIGGSMVTFVLTFFLALYLSFYFIINTFSEKIHPFLTNYTSYCYINTVEDIVVFNILFIILVSTISMTACLITKRHFMACFGVAMAGAMALLDFYSARYSMKIITRPYYTEYLVDIKRIIPYFVMIITTYWVLYKDLFFFLWKLKPKQNDENMNSLLPERLRGKVLVVHALGHYIEVITEYGRTDIRASFSEALKRLRRENGLKIHRSYWVNREIIGSLEKQGNRFFVRTCYGNIPVSPAMVNKVANLVPAEECNGPRAKS</sequence>
<dbReference type="AlphaFoldDB" id="A0A368JW32"/>
<dbReference type="Pfam" id="PF04397">
    <property type="entry name" value="LytTR"/>
    <property type="match status" value="1"/>
</dbReference>
<organism evidence="3 4">
    <name type="scientific">Phyllobacterium salinisoli</name>
    <dbReference type="NCBI Taxonomy" id="1899321"/>
    <lineage>
        <taxon>Bacteria</taxon>
        <taxon>Pseudomonadati</taxon>
        <taxon>Pseudomonadota</taxon>
        <taxon>Alphaproteobacteria</taxon>
        <taxon>Hyphomicrobiales</taxon>
        <taxon>Phyllobacteriaceae</taxon>
        <taxon>Phyllobacterium</taxon>
    </lineage>
</organism>
<evidence type="ECO:0000259" key="2">
    <source>
        <dbReference type="PROSITE" id="PS50930"/>
    </source>
</evidence>
<comment type="caution">
    <text evidence="3">The sequence shown here is derived from an EMBL/GenBank/DDBJ whole genome shotgun (WGS) entry which is preliminary data.</text>
</comment>
<keyword evidence="1" id="KW-0812">Transmembrane</keyword>
<dbReference type="OrthoDB" id="7028951at2"/>
<evidence type="ECO:0000313" key="4">
    <source>
        <dbReference type="Proteomes" id="UP000253420"/>
    </source>
</evidence>
<name>A0A368JW32_9HYPH</name>
<accession>A0A368JW32</accession>
<dbReference type="Proteomes" id="UP000253420">
    <property type="component" value="Unassembled WGS sequence"/>
</dbReference>
<feature type="transmembrane region" description="Helical" evidence="1">
    <location>
        <begin position="104"/>
        <end position="125"/>
    </location>
</feature>
<feature type="domain" description="HTH LytTR-type" evidence="2">
    <location>
        <begin position="217"/>
        <end position="304"/>
    </location>
</feature>
<keyword evidence="4" id="KW-1185">Reference proteome</keyword>
<dbReference type="GO" id="GO:0003677">
    <property type="term" value="F:DNA binding"/>
    <property type="evidence" value="ECO:0007669"/>
    <property type="project" value="InterPro"/>
</dbReference>
<dbReference type="Gene3D" id="2.40.50.1020">
    <property type="entry name" value="LytTr DNA-binding domain"/>
    <property type="match status" value="1"/>
</dbReference>
<keyword evidence="1" id="KW-1133">Transmembrane helix</keyword>
<feature type="transmembrane region" description="Helical" evidence="1">
    <location>
        <begin position="172"/>
        <end position="195"/>
    </location>
</feature>
<proteinExistence type="predicted"/>
<dbReference type="RefSeq" id="WP_114443020.1">
    <property type="nucleotide sequence ID" value="NZ_QOZG01000059.1"/>
</dbReference>
<dbReference type="InterPro" id="IPR007492">
    <property type="entry name" value="LytTR_DNA-bd_dom"/>
</dbReference>
<dbReference type="EMBL" id="QOZG01000059">
    <property type="protein sequence ID" value="RCS21357.1"/>
    <property type="molecule type" value="Genomic_DNA"/>
</dbReference>
<protein>
    <submittedName>
        <fullName evidence="3">LytTR family transcriptional regulator</fullName>
    </submittedName>
</protein>
<evidence type="ECO:0000313" key="3">
    <source>
        <dbReference type="EMBL" id="RCS21357.1"/>
    </source>
</evidence>
<evidence type="ECO:0000256" key="1">
    <source>
        <dbReference type="SAM" id="Phobius"/>
    </source>
</evidence>
<reference evidence="3 4" key="1">
    <citation type="submission" date="2018-07" db="EMBL/GenBank/DDBJ databases">
        <title>The draft genome of Phyllobacterium salinisoli.</title>
        <authorList>
            <person name="Liu L."/>
            <person name="Li L."/>
            <person name="Zhang X."/>
            <person name="Liang L."/>
        </authorList>
    </citation>
    <scope>NUCLEOTIDE SEQUENCE [LARGE SCALE GENOMIC DNA]</scope>
    <source>
        <strain evidence="3 4">LLAN61</strain>
    </source>
</reference>